<dbReference type="GO" id="GO:0019441">
    <property type="term" value="P:L-tryptophan catabolic process to kynurenine"/>
    <property type="evidence" value="ECO:0007669"/>
    <property type="project" value="InterPro"/>
</dbReference>
<feature type="transmembrane region" description="Helical" evidence="2">
    <location>
        <begin position="256"/>
        <end position="277"/>
    </location>
</feature>
<evidence type="ECO:0000256" key="2">
    <source>
        <dbReference type="SAM" id="Phobius"/>
    </source>
</evidence>
<reference evidence="4" key="1">
    <citation type="submission" date="2025-08" db="UniProtKB">
        <authorList>
            <consortium name="RefSeq"/>
        </authorList>
    </citation>
    <scope>IDENTIFICATION</scope>
    <source>
        <tissue evidence="4">Whole organism</tissue>
    </source>
</reference>
<dbReference type="AlphaFoldDB" id="A0A8B7PHK3"/>
<name>A0A8B7PHK3_HYAAZ</name>
<gene>
    <name evidence="4" type="primary">LOC108681149</name>
</gene>
<keyword evidence="2" id="KW-1133">Transmembrane helix</keyword>
<dbReference type="Gene3D" id="3.50.30.50">
    <property type="entry name" value="Putative cyclase"/>
    <property type="match status" value="1"/>
</dbReference>
<organism evidence="3 4">
    <name type="scientific">Hyalella azteca</name>
    <name type="common">Amphipod</name>
    <dbReference type="NCBI Taxonomy" id="294128"/>
    <lineage>
        <taxon>Eukaryota</taxon>
        <taxon>Metazoa</taxon>
        <taxon>Ecdysozoa</taxon>
        <taxon>Arthropoda</taxon>
        <taxon>Crustacea</taxon>
        <taxon>Multicrustacea</taxon>
        <taxon>Malacostraca</taxon>
        <taxon>Eumalacostraca</taxon>
        <taxon>Peracarida</taxon>
        <taxon>Amphipoda</taxon>
        <taxon>Senticaudata</taxon>
        <taxon>Talitrida</taxon>
        <taxon>Talitroidea</taxon>
        <taxon>Hyalellidae</taxon>
        <taxon>Hyalella</taxon>
    </lineage>
</organism>
<dbReference type="OrthoDB" id="7108654at2759"/>
<dbReference type="GeneID" id="108681149"/>
<comment type="similarity">
    <text evidence="1">Belongs to the Cyclase 1 superfamily.</text>
</comment>
<keyword evidence="2" id="KW-0812">Transmembrane</keyword>
<keyword evidence="2" id="KW-0472">Membrane</keyword>
<dbReference type="PANTHER" id="PTHR43564:SF2">
    <property type="entry name" value="BLR6059 PROTEIN"/>
    <property type="match status" value="1"/>
</dbReference>
<evidence type="ECO:0000313" key="3">
    <source>
        <dbReference type="Proteomes" id="UP000694843"/>
    </source>
</evidence>
<dbReference type="PANTHER" id="PTHR43564">
    <property type="entry name" value="KYNURENINE FORMAMIDASE-LIKE PROTEIN"/>
    <property type="match status" value="1"/>
</dbReference>
<dbReference type="InterPro" id="IPR037175">
    <property type="entry name" value="KFase_sf"/>
</dbReference>
<proteinExistence type="inferred from homology"/>
<keyword evidence="3" id="KW-1185">Reference proteome</keyword>
<accession>A0A8B7PHK3</accession>
<dbReference type="GO" id="GO:0004061">
    <property type="term" value="F:arylformamidase activity"/>
    <property type="evidence" value="ECO:0007669"/>
    <property type="project" value="InterPro"/>
</dbReference>
<dbReference type="SUPFAM" id="SSF102198">
    <property type="entry name" value="Putative cyclase"/>
    <property type="match status" value="1"/>
</dbReference>
<dbReference type="Proteomes" id="UP000694843">
    <property type="component" value="Unplaced"/>
</dbReference>
<dbReference type="KEGG" id="hazt:108681149"/>
<dbReference type="InterPro" id="IPR007325">
    <property type="entry name" value="KFase/CYL"/>
</dbReference>
<sequence>MLFILLFSVVSVHGEQLVDMSHPVDENSITWVGLKPFSKSQNFKGYTDRNYWYESYNVAFPEHISTHIDAPNHFAYKGSSVDDIPISDLVAPAVVIDMREKASQNDVAELSTDDVMEWLDQHGPLPDGVVVFVLTGWGEQYHNKTSYLGTDSSDASKLRFPGVSEGAAQLMASHHEAFGRRILGVGIDTASIDHGPSQDFKAHRALAAKNIYMLENVANIHLLPTTGAEVTVLPLKLAGGSGGPCRILARIPDSGAVGRSSSVLASLVIMLFPILILR</sequence>
<dbReference type="Pfam" id="PF04199">
    <property type="entry name" value="Cyclase"/>
    <property type="match status" value="1"/>
</dbReference>
<protein>
    <submittedName>
        <fullName evidence="4">Isatin hydrolase-like</fullName>
    </submittedName>
</protein>
<dbReference type="OMA" id="WKIINAT"/>
<evidence type="ECO:0000256" key="1">
    <source>
        <dbReference type="ARBA" id="ARBA00007865"/>
    </source>
</evidence>
<dbReference type="RefSeq" id="XP_018025634.1">
    <property type="nucleotide sequence ID" value="XM_018170145.2"/>
</dbReference>
<evidence type="ECO:0000313" key="4">
    <source>
        <dbReference type="RefSeq" id="XP_018025634.1"/>
    </source>
</evidence>